<evidence type="ECO:0000313" key="2">
    <source>
        <dbReference type="EMBL" id="PAM68540.1"/>
    </source>
</evidence>
<reference evidence="2 3" key="1">
    <citation type="submission" date="2017-06" db="EMBL/GenBank/DDBJ databases">
        <title>Genome sequencing and assembly of Stenotrophomonas maltophilia DF07.</title>
        <authorList>
            <person name="Iyer R."/>
        </authorList>
    </citation>
    <scope>NUCLEOTIDE SEQUENCE [LARGE SCALE GENOMIC DNA]</scope>
    <source>
        <strain evidence="2 3">DF07</strain>
    </source>
</reference>
<organism evidence="2 3">
    <name type="scientific">Stenotrophomonas maltophilia</name>
    <name type="common">Pseudomonas maltophilia</name>
    <name type="synonym">Xanthomonas maltophilia</name>
    <dbReference type="NCBI Taxonomy" id="40324"/>
    <lineage>
        <taxon>Bacteria</taxon>
        <taxon>Pseudomonadati</taxon>
        <taxon>Pseudomonadota</taxon>
        <taxon>Gammaproteobacteria</taxon>
        <taxon>Lysobacterales</taxon>
        <taxon>Lysobacteraceae</taxon>
        <taxon>Stenotrophomonas</taxon>
        <taxon>Stenotrophomonas maltophilia group</taxon>
    </lineage>
</organism>
<name>A0A270N9V1_STEMA</name>
<dbReference type="Proteomes" id="UP000216433">
    <property type="component" value="Unassembled WGS sequence"/>
</dbReference>
<dbReference type="AlphaFoldDB" id="A0A270N9V1"/>
<gene>
    <name evidence="2" type="ORF">CEK00_17875</name>
</gene>
<accession>A0A270N9V1</accession>
<dbReference type="RefSeq" id="WP_095378788.1">
    <property type="nucleotide sequence ID" value="NZ_JAEDVB010000050.1"/>
</dbReference>
<feature type="region of interest" description="Disordered" evidence="1">
    <location>
        <begin position="1"/>
        <end position="24"/>
    </location>
</feature>
<sequence length="570" mass="62820">MQQSSQRASQLPDDADPLDAALPAMAGDRPITPLELATRLSAACPFQVVRYADIKDEVPQDSTYAPEHYVWGDPDELVLLVDGDLKLDTLDLDDPLAPWREEDLGAYIRFILVRGNAEIARHVHSLETDGACGLLVSGDLTTTNAIVGGQEIRVGGNLLVRELFWGDYNHGELHVVGNTQAALLIQTDYSMQFDGSVHCIRRMDDEAIIDDGIEQIIEPDCLLRESEGPDSFWSLDAGAMLQRLTAGKSVIRAEGLSARDPMLCTMNLFSDATVSAESLLRICGEDMLPMDTRTYEFHRSGISLLASAGTANADADADARVYTVQMEDPSKNIAARLVMWRTDATASTTASYIGGAGSGWSLLKYICSDAGQDQREWDEVESHDIQPPFIALILGGWRFLEEGASNRKRTAETISAAEIRGLLALPICQPYDDYGDGDRCGLWVGHCHAAFRQEKRGPGSEGPMLRLSRELQQTDGSSVTESYYYYVETCMDGRERVHIRYKADLRTEDSPVQIDPVGGEALADALQLFKRGAREMHGTNSGLLKGRTPYFAKDHAFAVNFWKQQGYLPE</sequence>
<evidence type="ECO:0000313" key="3">
    <source>
        <dbReference type="Proteomes" id="UP000216433"/>
    </source>
</evidence>
<evidence type="ECO:0000256" key="1">
    <source>
        <dbReference type="SAM" id="MobiDB-lite"/>
    </source>
</evidence>
<proteinExistence type="predicted"/>
<protein>
    <submittedName>
        <fullName evidence="2">Uncharacterized protein</fullName>
    </submittedName>
</protein>
<comment type="caution">
    <text evidence="2">The sequence shown here is derived from an EMBL/GenBank/DDBJ whole genome shotgun (WGS) entry which is preliminary data.</text>
</comment>
<dbReference type="EMBL" id="NJGC01000025">
    <property type="protein sequence ID" value="PAM68540.1"/>
    <property type="molecule type" value="Genomic_DNA"/>
</dbReference>